<feature type="region of interest" description="Disordered" evidence="2">
    <location>
        <begin position="1"/>
        <end position="24"/>
    </location>
</feature>
<accession>A0ABR2HKK7</accession>
<feature type="compositionally biased region" description="Polar residues" evidence="2">
    <location>
        <begin position="1"/>
        <end position="13"/>
    </location>
</feature>
<dbReference type="Proteomes" id="UP001470230">
    <property type="component" value="Unassembled WGS sequence"/>
</dbReference>
<protein>
    <recommendedName>
        <fullName evidence="5">Viral A-type inclusion protein</fullName>
    </recommendedName>
</protein>
<feature type="region of interest" description="Disordered" evidence="2">
    <location>
        <begin position="326"/>
        <end position="359"/>
    </location>
</feature>
<reference evidence="3 4" key="1">
    <citation type="submission" date="2024-04" db="EMBL/GenBank/DDBJ databases">
        <title>Tritrichomonas musculus Genome.</title>
        <authorList>
            <person name="Alves-Ferreira E."/>
            <person name="Grigg M."/>
            <person name="Lorenzi H."/>
            <person name="Galac M."/>
        </authorList>
    </citation>
    <scope>NUCLEOTIDE SEQUENCE [LARGE SCALE GENOMIC DNA]</scope>
    <source>
        <strain evidence="3 4">EAF2021</strain>
    </source>
</reference>
<feature type="region of interest" description="Disordered" evidence="2">
    <location>
        <begin position="525"/>
        <end position="545"/>
    </location>
</feature>
<evidence type="ECO:0000313" key="3">
    <source>
        <dbReference type="EMBL" id="KAK8848147.1"/>
    </source>
</evidence>
<dbReference type="PANTHER" id="PTHR23159:SF31">
    <property type="entry name" value="CENTROSOME-ASSOCIATED PROTEIN CEP250 ISOFORM X1"/>
    <property type="match status" value="1"/>
</dbReference>
<organism evidence="3 4">
    <name type="scientific">Tritrichomonas musculus</name>
    <dbReference type="NCBI Taxonomy" id="1915356"/>
    <lineage>
        <taxon>Eukaryota</taxon>
        <taxon>Metamonada</taxon>
        <taxon>Parabasalia</taxon>
        <taxon>Tritrichomonadida</taxon>
        <taxon>Tritrichomonadidae</taxon>
        <taxon>Tritrichomonas</taxon>
    </lineage>
</organism>
<name>A0ABR2HKK7_9EUKA</name>
<dbReference type="Gene3D" id="1.10.287.1490">
    <property type="match status" value="1"/>
</dbReference>
<feature type="compositionally biased region" description="Basic and acidic residues" evidence="2">
    <location>
        <begin position="14"/>
        <end position="24"/>
    </location>
</feature>
<evidence type="ECO:0000256" key="1">
    <source>
        <dbReference type="SAM" id="Coils"/>
    </source>
</evidence>
<gene>
    <name evidence="3" type="ORF">M9Y10_019203</name>
</gene>
<evidence type="ECO:0000313" key="4">
    <source>
        <dbReference type="Proteomes" id="UP001470230"/>
    </source>
</evidence>
<feature type="coiled-coil region" evidence="1">
    <location>
        <begin position="30"/>
        <end position="163"/>
    </location>
</feature>
<comment type="caution">
    <text evidence="3">The sequence shown here is derived from an EMBL/GenBank/DDBJ whole genome shotgun (WGS) entry which is preliminary data.</text>
</comment>
<evidence type="ECO:0008006" key="5">
    <source>
        <dbReference type="Google" id="ProtNLM"/>
    </source>
</evidence>
<keyword evidence="1" id="KW-0175">Coiled coil</keyword>
<dbReference type="EMBL" id="JAPFFF010000027">
    <property type="protein sequence ID" value="KAK8848147.1"/>
    <property type="molecule type" value="Genomic_DNA"/>
</dbReference>
<dbReference type="PANTHER" id="PTHR23159">
    <property type="entry name" value="CENTROSOMAL PROTEIN 2"/>
    <property type="match status" value="1"/>
</dbReference>
<feature type="compositionally biased region" description="Low complexity" evidence="2">
    <location>
        <begin position="342"/>
        <end position="356"/>
    </location>
</feature>
<keyword evidence="4" id="KW-1185">Reference proteome</keyword>
<sequence length="1054" mass="121531">MSDLDTLNNYSSSEMDRLRNGGDPSYREAYDQLLKEKTNLENNFREALKISNQVNDLHKENDQFRKLLTELRSENEDYKQRLDLSVQTNQELRNKLNEEKKSSNSIRGADLSSMNKQIEGVKKACKQQIDEIYERLENVQGELERESLEKKHLISQINNILEESRRYFSLQFNNVDDLIRHLQTPQISSDLTLPTTLNSNTTINKSTSAQQADPQLQKKVKHLKKQLKEEQAKGEDQEGKILKLNNEIKNQKQIHDSEVRKLQEQIENLEADNKSLQHNNDAIRQQHNDQVDEFENRLQKKNNEIKTYKQKFKALKKELRDQRIGQAAQGIPINDDDHRSVSSRSSTSSSVSAPSSNHKVTTRNLDFVRAESVDSSLQDRIADLTDQLNQANSKKNEYQRKLRDSDDRVSAINSELIKLRTENDTLRKLYDTVKDERESFRIALAKNEESKRELAAKQAIAPKQPNKKAIKLQKALDTEKQKVYTLQDNESRLQGKIDDLESAMRLLQQSANDAKEEAKKANSELNEFRRQSEINQPPTDEDLLPPSAYRCDEFDTALSAAIGRIANNNALQPVSKIQNCFKTIRKYYQKQLAERDEALDQAFSENQTLSSAFNQFLQDASIALCNQAYTLQDFFANNAGQKLVDQIQQLRTNFADLKHQHELQRGFENAFTSNFAEYITEPADPIRALSEVKDRIDTQKVQIAARSKKVHDLKAQLKNQQSLLKTKDIDLEQEREQLDLQKQELESRLVTLNKTVNDLRAQNQSLTNDLEVVNKTLEETQMTLSQEQSDHNTTMLEEAATKEANLKNEIKKRTQENKQLRQQINENSKTVSVLKQQVQTARNEKKQAEDEIEELRRQVHDVEKQAAARLEAEKQNITTSYDAAIKELKEQCDKHRKDVERMAAEVSECDLRYASLQQEINSLKKEKRKYENEVNSMKGQLEREKKLMETKIRAEKVQAESIYSAKLEEQKARAEADKRKIFALGADAFRSFFNPNEQIDERSFKAVLDRAKNTIAQLQKSDGEIRRLLGAGESQTTLDAVAQLIMTKTSTKGF</sequence>
<evidence type="ECO:0000256" key="2">
    <source>
        <dbReference type="SAM" id="MobiDB-lite"/>
    </source>
</evidence>
<proteinExistence type="predicted"/>
<feature type="coiled-coil region" evidence="1">
    <location>
        <begin position="213"/>
        <end position="318"/>
    </location>
</feature>
<feature type="coiled-coil region" evidence="1">
    <location>
        <begin position="374"/>
        <end position="436"/>
    </location>
</feature>
<feature type="coiled-coil region" evidence="1">
    <location>
        <begin position="717"/>
        <end position="958"/>
    </location>
</feature>